<dbReference type="SUPFAM" id="SSF82199">
    <property type="entry name" value="SET domain"/>
    <property type="match status" value="1"/>
</dbReference>
<feature type="region of interest" description="Disordered" evidence="5">
    <location>
        <begin position="251"/>
        <end position="274"/>
    </location>
</feature>
<dbReference type="PANTHER" id="PTHR46462:SF3">
    <property type="entry name" value="UPSET, ISOFORM A"/>
    <property type="match status" value="1"/>
</dbReference>
<dbReference type="STRING" id="105785.A0A2J7RHT0"/>
<dbReference type="InterPro" id="IPR046341">
    <property type="entry name" value="SET_dom_sf"/>
</dbReference>
<feature type="region of interest" description="Disordered" evidence="5">
    <location>
        <begin position="1414"/>
        <end position="1527"/>
    </location>
</feature>
<feature type="domain" description="SET" evidence="6">
    <location>
        <begin position="596"/>
        <end position="722"/>
    </location>
</feature>
<dbReference type="Pfam" id="PF20826">
    <property type="entry name" value="PHD_5"/>
    <property type="match status" value="1"/>
</dbReference>
<evidence type="ECO:0000256" key="1">
    <source>
        <dbReference type="ARBA" id="ARBA00022723"/>
    </source>
</evidence>
<dbReference type="EMBL" id="NEVH01003737">
    <property type="protein sequence ID" value="PNF40387.1"/>
    <property type="molecule type" value="Genomic_DNA"/>
</dbReference>
<dbReference type="SMART" id="SM00317">
    <property type="entry name" value="SET"/>
    <property type="match status" value="1"/>
</dbReference>
<feature type="compositionally biased region" description="Polar residues" evidence="5">
    <location>
        <begin position="1511"/>
        <end position="1527"/>
    </location>
</feature>
<feature type="region of interest" description="Disordered" evidence="5">
    <location>
        <begin position="1046"/>
        <end position="1104"/>
    </location>
</feature>
<feature type="region of interest" description="Disordered" evidence="5">
    <location>
        <begin position="403"/>
        <end position="539"/>
    </location>
</feature>
<feature type="compositionally biased region" description="Polar residues" evidence="5">
    <location>
        <begin position="455"/>
        <end position="470"/>
    </location>
</feature>
<accession>A0A2J7RHT0</accession>
<evidence type="ECO:0000256" key="5">
    <source>
        <dbReference type="SAM" id="MobiDB-lite"/>
    </source>
</evidence>
<dbReference type="GO" id="GO:0008276">
    <property type="term" value="F:protein methyltransferase activity"/>
    <property type="evidence" value="ECO:0007669"/>
    <property type="project" value="UniProtKB-ARBA"/>
</dbReference>
<dbReference type="GO" id="GO:0008757">
    <property type="term" value="F:S-adenosylmethionine-dependent methyltransferase activity"/>
    <property type="evidence" value="ECO:0007669"/>
    <property type="project" value="UniProtKB-ARBA"/>
</dbReference>
<feature type="compositionally biased region" description="Low complexity" evidence="5">
    <location>
        <begin position="832"/>
        <end position="855"/>
    </location>
</feature>
<dbReference type="InterPro" id="IPR001965">
    <property type="entry name" value="Znf_PHD"/>
</dbReference>
<keyword evidence="1" id="KW-0479">Metal-binding</keyword>
<dbReference type="GO" id="GO:0006355">
    <property type="term" value="P:regulation of DNA-templated transcription"/>
    <property type="evidence" value="ECO:0007669"/>
    <property type="project" value="TreeGrafter"/>
</dbReference>
<feature type="compositionally biased region" description="Polar residues" evidence="5">
    <location>
        <begin position="1286"/>
        <end position="1295"/>
    </location>
</feature>
<feature type="compositionally biased region" description="Polar residues" evidence="5">
    <location>
        <begin position="1207"/>
        <end position="1220"/>
    </location>
</feature>
<feature type="region of interest" description="Disordered" evidence="5">
    <location>
        <begin position="1205"/>
        <end position="1315"/>
    </location>
</feature>
<evidence type="ECO:0000256" key="2">
    <source>
        <dbReference type="ARBA" id="ARBA00022771"/>
    </source>
</evidence>
<name>A0A2J7RHT0_9NEOP</name>
<feature type="compositionally biased region" description="Polar residues" evidence="5">
    <location>
        <begin position="1252"/>
        <end position="1266"/>
    </location>
</feature>
<feature type="compositionally biased region" description="Basic and acidic residues" evidence="5">
    <location>
        <begin position="502"/>
        <end position="515"/>
    </location>
</feature>
<dbReference type="SUPFAM" id="SSF57903">
    <property type="entry name" value="FYVE/PHD zinc finger"/>
    <property type="match status" value="1"/>
</dbReference>
<dbReference type="Gene3D" id="3.30.40.10">
    <property type="entry name" value="Zinc/RING finger domain, C3HC4 (zinc finger)"/>
    <property type="match status" value="1"/>
</dbReference>
<evidence type="ECO:0000256" key="4">
    <source>
        <dbReference type="ARBA" id="ARBA00022853"/>
    </source>
</evidence>
<feature type="compositionally biased region" description="Acidic residues" evidence="5">
    <location>
        <begin position="1448"/>
        <end position="1464"/>
    </location>
</feature>
<feature type="compositionally biased region" description="Basic and acidic residues" evidence="5">
    <location>
        <begin position="1431"/>
        <end position="1447"/>
    </location>
</feature>
<comment type="caution">
    <text evidence="7">The sequence shown here is derived from an EMBL/GenBank/DDBJ whole genome shotgun (WGS) entry which is preliminary data.</text>
</comment>
<feature type="region of interest" description="Disordered" evidence="5">
    <location>
        <begin position="91"/>
        <end position="113"/>
    </location>
</feature>
<dbReference type="CDD" id="cd10529">
    <property type="entry name" value="SET_SETD5-like"/>
    <property type="match status" value="1"/>
</dbReference>
<dbReference type="Pfam" id="PF00856">
    <property type="entry name" value="SET"/>
    <property type="match status" value="1"/>
</dbReference>
<evidence type="ECO:0000313" key="8">
    <source>
        <dbReference type="Proteomes" id="UP000235965"/>
    </source>
</evidence>
<feature type="compositionally biased region" description="Low complexity" evidence="5">
    <location>
        <begin position="788"/>
        <end position="807"/>
    </location>
</feature>
<dbReference type="InterPro" id="IPR001214">
    <property type="entry name" value="SET_dom"/>
</dbReference>
<dbReference type="CDD" id="cd15550">
    <property type="entry name" value="PHD_MLL5"/>
    <property type="match status" value="1"/>
</dbReference>
<feature type="region of interest" description="Disordered" evidence="5">
    <location>
        <begin position="751"/>
        <end position="883"/>
    </location>
</feature>
<feature type="compositionally biased region" description="Acidic residues" evidence="5">
    <location>
        <begin position="324"/>
        <end position="341"/>
    </location>
</feature>
<keyword evidence="4" id="KW-0156">Chromatin regulator</keyword>
<dbReference type="GO" id="GO:0008170">
    <property type="term" value="F:N-methyltransferase activity"/>
    <property type="evidence" value="ECO:0007669"/>
    <property type="project" value="UniProtKB-ARBA"/>
</dbReference>
<dbReference type="InParanoid" id="A0A2J7RHT0"/>
<dbReference type="GO" id="GO:0006325">
    <property type="term" value="P:chromatin organization"/>
    <property type="evidence" value="ECO:0007669"/>
    <property type="project" value="UniProtKB-KW"/>
</dbReference>
<dbReference type="InterPro" id="IPR011011">
    <property type="entry name" value="Znf_FYVE_PHD"/>
</dbReference>
<dbReference type="Gene3D" id="2.170.270.10">
    <property type="entry name" value="SET domain"/>
    <property type="match status" value="1"/>
</dbReference>
<sequence length="1795" mass="195576">MVRTTTATRLVRNPFATTTLGQGGTSFVVGQASSATIIPSATCVRRNTPATSLGTFIPLQTQNSSSEESMSLIVQLGTTVVATSTSHMLEPNSTVTISKSSPAGNPTSSSGRNVSVNYPQGVNHITGGAKVQQHIHHPQVIQRPTTNTIASSNGKNSINCSMQQLYAQQQVVQPQKSLTVKQSNALAKSVGETQPSDEQRLEHAEVVNIEENFGEAGRHNFLSNVSVPHQVHTEERRMEIVKFVLQDHNYGAPPPASPPMSPSHHGKLTSGVAGGASTLGPNSYTPAGTVYQYGTGLLTFRDVAGNDDDANSVISSNTGREVEPEGEETETAPEGEGDDEDSVTRCICDFEHDDGYMICCDKCFVWQHVDCMGIDRSNIPDEYMCERCQPRRVDRQHARTLQLRKREELLNTDSSSDTSSSSTDTDGGVINPAPAMTSKKRALSNSVNKRKGELVSTNKKNVANSNNLAKQQRQRRESSRDQSQTPSTVPVTQRRASVGQNRKRETTRATTENKRTPARRKSKARTSEDESQDGWDRSVSNSGTVLQLRQWIDNYEEAVTNHYSPELRARISSIKVNGIHSDLKAGNLHSVTSGATKCRVSQLAPGVRILVSTTLLSANQPVIELRGKYMLSTQHRPPSLTVINSKRTRPPPGPFIFFYRLPKDGTEVCVDTRTYGNDARFIRRSCKPNAEVRHCIEKGILHLYIVTVSTVEKNSEITINHDGTQEASTLVNSSGSPPQFMCACGNPKECTALNRRNGIHEPTDRERRRRGRRTTSSEDGDPLAVPSQQHQHNLNSGNNQNLINTSNVDSLPLRRSSTTVRSPTKIPHEQLEQQQQQQEQQQKQQQQKQQHQQQKIESGDHDQTVSDTVPDQQDKKRKLTREERKMEAIMKAFERLEKAEQRRQENQAKQAHRKDHQNEAANNGMPKKEPLLDANKVLGEVKDEGLRCNVSSVTAKSAAADRQGRKRRKGRGRTSSMSQHPPPPQRRRTRLNSGDSDMTSADEAVGVASSTGLLQSSQTSGINPAGSHQSSPVSAAAGLLLALANGSTPQQNSVPSYQHTPPHLDRLPGSTTSQAQGGVNPTLFCDNANSSGSGSSQGSTPPTPLSSACLLVAAAVGPLAPGFKFPKTKKVLMNEWLNKSPELPSTPSTIPVPLTSPILLRPNDLPLNPTDLILNPQVADSYGYSAHHSPSKSLATLAQAANRVALGSSTSPTPHSSRASLGSKGAPSAPGGGVGSAKKRWLRQAISEECDSPTTNSCASPNSRTGSPPCPDYVTPLKKRRLARESLSSEQSFTPPTTPTMLADQHLSSSSPPMQKCVQYDVTGMNMGGCEEDDTIASPGDEEPHLINDGEYEDREEKCEGDFEGHGSPINDCFRRQGAVRNIAVTDYSAHTVLLKGDESEGIVRDRSTNGGLVIRRNVDQPECDDTDMEEKEKEEIEEHIQARESSVEDDADDDDDEEEEEEETRTSPVPDIDSEGLLRGKVADVKLELSVNSSEETEEEGCRGFEDQGDGSNQGCEDTMGSETETLNVSKPKILNGKITIEDVNVKEQDSGSIDGIGSAEINVLKSSFQRCGTTVTEVSPGSNLYQKMPEVALPEMESGFTVSCKHEISVDHPDTSLKQPQVSRDETISATQTVVVSSATAQPAKRKVRTLSISEYRQRKQRNSSTELNSGGIEGDGGTRNSPVCRESRGRTDSTSSSSSSVSSDDDMSNACASITSKNLMLDSSPALSALPLFLHTDTSDDKRGVGEETYMRWNSAPTLVERQRENLTERLRREFGLFLSDDEEQERARKQG</sequence>
<organism evidence="7 8">
    <name type="scientific">Cryptotermes secundus</name>
    <dbReference type="NCBI Taxonomy" id="105785"/>
    <lineage>
        <taxon>Eukaryota</taxon>
        <taxon>Metazoa</taxon>
        <taxon>Ecdysozoa</taxon>
        <taxon>Arthropoda</taxon>
        <taxon>Hexapoda</taxon>
        <taxon>Insecta</taxon>
        <taxon>Pterygota</taxon>
        <taxon>Neoptera</taxon>
        <taxon>Polyneoptera</taxon>
        <taxon>Dictyoptera</taxon>
        <taxon>Blattodea</taxon>
        <taxon>Blattoidea</taxon>
        <taxon>Termitoidae</taxon>
        <taxon>Kalotermitidae</taxon>
        <taxon>Cryptotermitinae</taxon>
        <taxon>Cryptotermes</taxon>
    </lineage>
</organism>
<dbReference type="PROSITE" id="PS50280">
    <property type="entry name" value="SET"/>
    <property type="match status" value="1"/>
</dbReference>
<feature type="compositionally biased region" description="Low complexity" evidence="5">
    <location>
        <begin position="1695"/>
        <end position="1705"/>
    </location>
</feature>
<feature type="compositionally biased region" description="Pro residues" evidence="5">
    <location>
        <begin position="252"/>
        <end position="261"/>
    </location>
</feature>
<feature type="compositionally biased region" description="Polar residues" evidence="5">
    <location>
        <begin position="1069"/>
        <end position="1079"/>
    </location>
</feature>
<dbReference type="GO" id="GO:0008270">
    <property type="term" value="F:zinc ion binding"/>
    <property type="evidence" value="ECO:0007669"/>
    <property type="project" value="UniProtKB-KW"/>
</dbReference>
<feature type="compositionally biased region" description="Polar residues" evidence="5">
    <location>
        <begin position="1046"/>
        <end position="1059"/>
    </location>
</feature>
<dbReference type="InterPro" id="IPR019786">
    <property type="entry name" value="Zinc_finger_PHD-type_CS"/>
</dbReference>
<dbReference type="PROSITE" id="PS01359">
    <property type="entry name" value="ZF_PHD_1"/>
    <property type="match status" value="1"/>
</dbReference>
<evidence type="ECO:0000256" key="3">
    <source>
        <dbReference type="ARBA" id="ARBA00022833"/>
    </source>
</evidence>
<feature type="compositionally biased region" description="Low complexity" evidence="5">
    <location>
        <begin position="412"/>
        <end position="426"/>
    </location>
</feature>
<gene>
    <name evidence="7" type="ORF">B7P43_G01598</name>
</gene>
<feature type="region of interest" description="Disordered" evidence="5">
    <location>
        <begin position="1637"/>
        <end position="1710"/>
    </location>
</feature>
<dbReference type="FunFam" id="3.30.40.10:FF:000150">
    <property type="entry name" value="Inactive histone-lysine N-methyltransferase 2E"/>
    <property type="match status" value="1"/>
</dbReference>
<protein>
    <recommendedName>
        <fullName evidence="6">SET domain-containing protein</fullName>
    </recommendedName>
</protein>
<reference evidence="7 8" key="1">
    <citation type="submission" date="2017-12" db="EMBL/GenBank/DDBJ databases">
        <title>Hemimetabolous genomes reveal molecular basis of termite eusociality.</title>
        <authorList>
            <person name="Harrison M.C."/>
            <person name="Jongepier E."/>
            <person name="Robertson H.M."/>
            <person name="Arning N."/>
            <person name="Bitard-Feildel T."/>
            <person name="Chao H."/>
            <person name="Childers C.P."/>
            <person name="Dinh H."/>
            <person name="Doddapaneni H."/>
            <person name="Dugan S."/>
            <person name="Gowin J."/>
            <person name="Greiner C."/>
            <person name="Han Y."/>
            <person name="Hu H."/>
            <person name="Hughes D.S.T."/>
            <person name="Huylmans A.-K."/>
            <person name="Kemena C."/>
            <person name="Kremer L.P.M."/>
            <person name="Lee S.L."/>
            <person name="Lopez-Ezquerra A."/>
            <person name="Mallet L."/>
            <person name="Monroy-Kuhn J.M."/>
            <person name="Moser A."/>
            <person name="Murali S.C."/>
            <person name="Muzny D.M."/>
            <person name="Otani S."/>
            <person name="Piulachs M.-D."/>
            <person name="Poelchau M."/>
            <person name="Qu J."/>
            <person name="Schaub F."/>
            <person name="Wada-Katsumata A."/>
            <person name="Worley K.C."/>
            <person name="Xie Q."/>
            <person name="Ylla G."/>
            <person name="Poulsen M."/>
            <person name="Gibbs R.A."/>
            <person name="Schal C."/>
            <person name="Richards S."/>
            <person name="Belles X."/>
            <person name="Korb J."/>
            <person name="Bornberg-Bauer E."/>
        </authorList>
    </citation>
    <scope>NUCLEOTIDE SEQUENCE [LARGE SCALE GENOMIC DNA]</scope>
    <source>
        <tissue evidence="7">Whole body</tissue>
    </source>
</reference>
<proteinExistence type="predicted"/>
<dbReference type="InterPro" id="IPR013083">
    <property type="entry name" value="Znf_RING/FYVE/PHD"/>
</dbReference>
<evidence type="ECO:0000313" key="7">
    <source>
        <dbReference type="EMBL" id="PNF40387.1"/>
    </source>
</evidence>
<dbReference type="GO" id="GO:0070210">
    <property type="term" value="C:Rpd3L-Expanded complex"/>
    <property type="evidence" value="ECO:0007669"/>
    <property type="project" value="TreeGrafter"/>
</dbReference>
<feature type="region of interest" description="Disordered" evidence="5">
    <location>
        <begin position="952"/>
        <end position="1000"/>
    </location>
</feature>
<feature type="non-terminal residue" evidence="7">
    <location>
        <position position="1795"/>
    </location>
</feature>
<feature type="compositionally biased region" description="Polar residues" evidence="5">
    <location>
        <begin position="485"/>
        <end position="500"/>
    </location>
</feature>
<feature type="compositionally biased region" description="Basic and acidic residues" evidence="5">
    <location>
        <begin position="1477"/>
        <end position="1488"/>
    </location>
</feature>
<dbReference type="OrthoDB" id="1928087at2759"/>
<keyword evidence="3" id="KW-0862">Zinc</keyword>
<dbReference type="PANTHER" id="PTHR46462">
    <property type="entry name" value="UPSET, ISOFORM A"/>
    <property type="match status" value="1"/>
</dbReference>
<feature type="region of interest" description="Disordered" evidence="5">
    <location>
        <begin position="899"/>
        <end position="930"/>
    </location>
</feature>
<dbReference type="SMART" id="SM00249">
    <property type="entry name" value="PHD"/>
    <property type="match status" value="1"/>
</dbReference>
<evidence type="ECO:0000259" key="6">
    <source>
        <dbReference type="PROSITE" id="PS50280"/>
    </source>
</evidence>
<feature type="compositionally biased region" description="Low complexity" evidence="5">
    <location>
        <begin position="1090"/>
        <end position="1104"/>
    </location>
</feature>
<feature type="region of interest" description="Disordered" evidence="5">
    <location>
        <begin position="309"/>
        <end position="342"/>
    </location>
</feature>
<keyword evidence="2" id="KW-0863">Zinc-finger</keyword>
<dbReference type="Proteomes" id="UP000235965">
    <property type="component" value="Unassembled WGS sequence"/>
</dbReference>
<dbReference type="GO" id="GO:0034967">
    <property type="term" value="C:Set3 complex"/>
    <property type="evidence" value="ECO:0007669"/>
    <property type="project" value="TreeGrafter"/>
</dbReference>
<keyword evidence="8" id="KW-1185">Reference proteome</keyword>